<feature type="compositionally biased region" description="Basic and acidic residues" evidence="1">
    <location>
        <begin position="434"/>
        <end position="443"/>
    </location>
</feature>
<feature type="compositionally biased region" description="Basic residues" evidence="1">
    <location>
        <begin position="281"/>
        <end position="295"/>
    </location>
</feature>
<evidence type="ECO:0000256" key="3">
    <source>
        <dbReference type="SAM" id="SignalP"/>
    </source>
</evidence>
<keyword evidence="3" id="KW-0732">Signal</keyword>
<keyword evidence="5" id="KW-1185">Reference proteome</keyword>
<name>A0ABY7EDV7_MYAAR</name>
<feature type="compositionally biased region" description="Polar residues" evidence="1">
    <location>
        <begin position="448"/>
        <end position="457"/>
    </location>
</feature>
<sequence>MWSIWFIVAQAIPGIILGQVCPPELPVASMCVAGTVRGSSVALDISGAAGNGAETCTCAALATSSGVTVDIIAALKDVNCGTTLSILFKEKSIKTICGGSATHVSTGNSAFITYTRNLLIENPNSNYCITFASDRNDTTFTLTCTTPPTTTTKLPTQPQNTTISAQPETTISPGHQNITTTLGSLTTLSPPSTSVVILVPLLAVVLIGFVAVATYIMCKRRNDSLLNTTQNGKPKAYEPNDRERDLMASLELSTINFESDPSDTNRYFKKEDPGDWYRVVMKGKKPKSSKSARKYKSNDKDHGKGKHRHRSRTKESSGHRSKRRSKSRSDSDGDYLASDSSNAKKSKSSTATSDSLKDSYSSKFGGTQSNEDRTESQAENRKDSKSMSSNPRLIQSQPVPVIHSKPVSEPKFVQSQSANKTRTLPQQRPTTLESKPKEPEPPKARVILSSSGPTNVPTAVPGG</sequence>
<dbReference type="EMBL" id="CP111017">
    <property type="protein sequence ID" value="WAR08210.1"/>
    <property type="molecule type" value="Genomic_DNA"/>
</dbReference>
<evidence type="ECO:0000256" key="1">
    <source>
        <dbReference type="SAM" id="MobiDB-lite"/>
    </source>
</evidence>
<organism evidence="4 5">
    <name type="scientific">Mya arenaria</name>
    <name type="common">Soft-shell clam</name>
    <dbReference type="NCBI Taxonomy" id="6604"/>
    <lineage>
        <taxon>Eukaryota</taxon>
        <taxon>Metazoa</taxon>
        <taxon>Spiralia</taxon>
        <taxon>Lophotrochozoa</taxon>
        <taxon>Mollusca</taxon>
        <taxon>Bivalvia</taxon>
        <taxon>Autobranchia</taxon>
        <taxon>Heteroconchia</taxon>
        <taxon>Euheterodonta</taxon>
        <taxon>Imparidentia</taxon>
        <taxon>Neoheterodontei</taxon>
        <taxon>Myida</taxon>
        <taxon>Myoidea</taxon>
        <taxon>Myidae</taxon>
        <taxon>Mya</taxon>
    </lineage>
</organism>
<keyword evidence="2" id="KW-0472">Membrane</keyword>
<feature type="signal peptide" evidence="3">
    <location>
        <begin position="1"/>
        <end position="18"/>
    </location>
</feature>
<feature type="compositionally biased region" description="Polar residues" evidence="1">
    <location>
        <begin position="163"/>
        <end position="173"/>
    </location>
</feature>
<dbReference type="Proteomes" id="UP001164746">
    <property type="component" value="Chromosome 6"/>
</dbReference>
<feature type="chain" id="PRO_5045465669" evidence="3">
    <location>
        <begin position="19"/>
        <end position="463"/>
    </location>
</feature>
<feature type="compositionally biased region" description="Low complexity" evidence="1">
    <location>
        <begin position="149"/>
        <end position="162"/>
    </location>
</feature>
<feature type="compositionally biased region" description="Polar residues" evidence="1">
    <location>
        <begin position="413"/>
        <end position="432"/>
    </location>
</feature>
<feature type="non-terminal residue" evidence="4">
    <location>
        <position position="1"/>
    </location>
</feature>
<feature type="compositionally biased region" description="Polar residues" evidence="1">
    <location>
        <begin position="386"/>
        <end position="398"/>
    </location>
</feature>
<evidence type="ECO:0000313" key="5">
    <source>
        <dbReference type="Proteomes" id="UP001164746"/>
    </source>
</evidence>
<feature type="region of interest" description="Disordered" evidence="1">
    <location>
        <begin position="149"/>
        <end position="173"/>
    </location>
</feature>
<keyword evidence="2" id="KW-1133">Transmembrane helix</keyword>
<accession>A0ABY7EDV7</accession>
<feature type="region of interest" description="Disordered" evidence="1">
    <location>
        <begin position="278"/>
        <end position="463"/>
    </location>
</feature>
<reference evidence="4" key="1">
    <citation type="submission" date="2022-11" db="EMBL/GenBank/DDBJ databases">
        <title>Centuries of genome instability and evolution in soft-shell clam transmissible cancer (bioRxiv).</title>
        <authorList>
            <person name="Hart S.F.M."/>
            <person name="Yonemitsu M.A."/>
            <person name="Giersch R.M."/>
            <person name="Beal B.F."/>
            <person name="Arriagada G."/>
            <person name="Davis B.W."/>
            <person name="Ostrander E.A."/>
            <person name="Goff S.P."/>
            <person name="Metzger M.J."/>
        </authorList>
    </citation>
    <scope>NUCLEOTIDE SEQUENCE</scope>
    <source>
        <strain evidence="4">MELC-2E11</strain>
        <tissue evidence="4">Siphon/mantle</tissue>
    </source>
</reference>
<evidence type="ECO:0000313" key="4">
    <source>
        <dbReference type="EMBL" id="WAR08210.1"/>
    </source>
</evidence>
<feature type="compositionally biased region" description="Basic residues" evidence="1">
    <location>
        <begin position="303"/>
        <end position="312"/>
    </location>
</feature>
<keyword evidence="2" id="KW-0812">Transmembrane</keyword>
<feature type="compositionally biased region" description="Low complexity" evidence="1">
    <location>
        <begin position="334"/>
        <end position="354"/>
    </location>
</feature>
<protein>
    <submittedName>
        <fullName evidence="4">Uncharacterized protein</fullName>
    </submittedName>
</protein>
<feature type="compositionally biased region" description="Basic and acidic residues" evidence="1">
    <location>
        <begin position="370"/>
        <end position="385"/>
    </location>
</feature>
<evidence type="ECO:0000256" key="2">
    <source>
        <dbReference type="SAM" id="Phobius"/>
    </source>
</evidence>
<gene>
    <name evidence="4" type="ORF">MAR_018168</name>
</gene>
<proteinExistence type="predicted"/>
<feature type="transmembrane region" description="Helical" evidence="2">
    <location>
        <begin position="195"/>
        <end position="218"/>
    </location>
</feature>